<dbReference type="AlphaFoldDB" id="A0A8T2PC13"/>
<keyword evidence="2" id="KW-1185">Reference proteome</keyword>
<dbReference type="EMBL" id="JAFBMS010000014">
    <property type="protein sequence ID" value="KAG9347048.1"/>
    <property type="molecule type" value="Genomic_DNA"/>
</dbReference>
<accession>A0A8T2PC13</accession>
<name>A0A8T2PC13_9TELE</name>
<comment type="caution">
    <text evidence="1">The sequence shown here is derived from an EMBL/GenBank/DDBJ whole genome shotgun (WGS) entry which is preliminary data.</text>
</comment>
<proteinExistence type="predicted"/>
<organism evidence="1 2">
    <name type="scientific">Albula glossodonta</name>
    <name type="common">roundjaw bonefish</name>
    <dbReference type="NCBI Taxonomy" id="121402"/>
    <lineage>
        <taxon>Eukaryota</taxon>
        <taxon>Metazoa</taxon>
        <taxon>Chordata</taxon>
        <taxon>Craniata</taxon>
        <taxon>Vertebrata</taxon>
        <taxon>Euteleostomi</taxon>
        <taxon>Actinopterygii</taxon>
        <taxon>Neopterygii</taxon>
        <taxon>Teleostei</taxon>
        <taxon>Albuliformes</taxon>
        <taxon>Albulidae</taxon>
        <taxon>Albula</taxon>
    </lineage>
</organism>
<sequence length="94" mass="10296">MSLPSRLRSSVVTCTEKVSVGLELLPVAKELKHLPCMPEVIDHHSVVRSHIEGEQVSVLAAKTGKQQVRGEVTLEAKQTAYQGHQGEPNPTTRM</sequence>
<evidence type="ECO:0000313" key="1">
    <source>
        <dbReference type="EMBL" id="KAG9347048.1"/>
    </source>
</evidence>
<dbReference type="Proteomes" id="UP000824540">
    <property type="component" value="Unassembled WGS sequence"/>
</dbReference>
<protein>
    <submittedName>
        <fullName evidence="1">Uncharacterized protein</fullName>
    </submittedName>
</protein>
<gene>
    <name evidence="1" type="ORF">JZ751_005975</name>
</gene>
<reference evidence="1" key="1">
    <citation type="thesis" date="2021" institute="BYU ScholarsArchive" country="Provo, UT, USA">
        <title>Applications of and Algorithms for Genome Assembly and Genomic Analyses with an Emphasis on Marine Teleosts.</title>
        <authorList>
            <person name="Pickett B.D."/>
        </authorList>
    </citation>
    <scope>NUCLEOTIDE SEQUENCE</scope>
    <source>
        <strain evidence="1">HI-2016</strain>
    </source>
</reference>
<evidence type="ECO:0000313" key="2">
    <source>
        <dbReference type="Proteomes" id="UP000824540"/>
    </source>
</evidence>